<dbReference type="EMBL" id="MT144620">
    <property type="protein sequence ID" value="QJH95449.1"/>
    <property type="molecule type" value="Genomic_DNA"/>
</dbReference>
<protein>
    <submittedName>
        <fullName evidence="1">Uncharacterized protein</fullName>
    </submittedName>
</protein>
<proteinExistence type="predicted"/>
<evidence type="ECO:0000313" key="2">
    <source>
        <dbReference type="EMBL" id="QJH95449.1"/>
    </source>
</evidence>
<dbReference type="EMBL" id="MT143989">
    <property type="protein sequence ID" value="QJA45375.1"/>
    <property type="molecule type" value="Genomic_DNA"/>
</dbReference>
<gene>
    <name evidence="1" type="ORF">TM448A00224_0040</name>
    <name evidence="2" type="ORF">TM448B00423_0018</name>
</gene>
<sequence length="67" mass="7695">MPKTYAQPAKERVMCIRNKVMIPEDKIICLIKKYRALSEMRWGSAGDYARVPPIKSMKGGKPNENKK</sequence>
<dbReference type="AlphaFoldDB" id="A0A6H1ZDN8"/>
<evidence type="ECO:0000313" key="1">
    <source>
        <dbReference type="EMBL" id="QJA45375.1"/>
    </source>
</evidence>
<reference evidence="1" key="1">
    <citation type="submission" date="2020-03" db="EMBL/GenBank/DDBJ databases">
        <title>The deep terrestrial virosphere.</title>
        <authorList>
            <person name="Holmfeldt K."/>
            <person name="Nilsson E."/>
            <person name="Simone D."/>
            <person name="Lopez-Fernandez M."/>
            <person name="Wu X."/>
            <person name="de Brujin I."/>
            <person name="Lundin D."/>
            <person name="Andersson A."/>
            <person name="Bertilsson S."/>
            <person name="Dopson M."/>
        </authorList>
    </citation>
    <scope>NUCLEOTIDE SEQUENCE</scope>
    <source>
        <strain evidence="1">TM448A00224</strain>
        <strain evidence="2">TM448B00423</strain>
    </source>
</reference>
<accession>A0A6H1ZDN8</accession>
<organism evidence="1">
    <name type="scientific">viral metagenome</name>
    <dbReference type="NCBI Taxonomy" id="1070528"/>
    <lineage>
        <taxon>unclassified sequences</taxon>
        <taxon>metagenomes</taxon>
        <taxon>organismal metagenomes</taxon>
    </lineage>
</organism>
<name>A0A6H1ZDN8_9ZZZZ</name>